<evidence type="ECO:0000256" key="3">
    <source>
        <dbReference type="ARBA" id="ARBA00023082"/>
    </source>
</evidence>
<dbReference type="GO" id="GO:0016987">
    <property type="term" value="F:sigma factor activity"/>
    <property type="evidence" value="ECO:0007669"/>
    <property type="project" value="UniProtKB-KW"/>
</dbReference>
<dbReference type="NCBIfam" id="TIGR02937">
    <property type="entry name" value="sigma70-ECF"/>
    <property type="match status" value="1"/>
</dbReference>
<dbReference type="eggNOG" id="COG0568">
    <property type="taxonomic scope" value="Bacteria"/>
</dbReference>
<evidence type="ECO:0000256" key="2">
    <source>
        <dbReference type="ARBA" id="ARBA00023015"/>
    </source>
</evidence>
<keyword evidence="4" id="KW-0238">DNA-binding</keyword>
<dbReference type="AlphaFoldDB" id="A6DLP2"/>
<dbReference type="Gene3D" id="1.10.10.10">
    <property type="entry name" value="Winged helix-like DNA-binding domain superfamily/Winged helix DNA-binding domain"/>
    <property type="match status" value="2"/>
</dbReference>
<dbReference type="PRINTS" id="PR00046">
    <property type="entry name" value="SIGMA70FCT"/>
</dbReference>
<dbReference type="InterPro" id="IPR036388">
    <property type="entry name" value="WH-like_DNA-bd_sf"/>
</dbReference>
<evidence type="ECO:0000313" key="8">
    <source>
        <dbReference type="Proteomes" id="UP000004947"/>
    </source>
</evidence>
<protein>
    <submittedName>
        <fullName evidence="7">RNA polymerase sigma factor RpoD</fullName>
    </submittedName>
</protein>
<dbReference type="GO" id="GO:0003677">
    <property type="term" value="F:DNA binding"/>
    <property type="evidence" value="ECO:0007669"/>
    <property type="project" value="UniProtKB-KW"/>
</dbReference>
<accession>A6DLP2</accession>
<dbReference type="Pfam" id="PF04539">
    <property type="entry name" value="Sigma70_r3"/>
    <property type="match status" value="1"/>
</dbReference>
<evidence type="ECO:0000256" key="5">
    <source>
        <dbReference type="ARBA" id="ARBA00023163"/>
    </source>
</evidence>
<dbReference type="InterPro" id="IPR000943">
    <property type="entry name" value="RNA_pol_sigma70"/>
</dbReference>
<feature type="domain" description="RNA polymerase sigma-70" evidence="6">
    <location>
        <begin position="68"/>
        <end position="81"/>
    </location>
</feature>
<dbReference type="InterPro" id="IPR007630">
    <property type="entry name" value="RNA_pol_sigma70_r4"/>
</dbReference>
<reference evidence="7 8" key="1">
    <citation type="journal article" date="2010" name="J. Bacteriol.">
        <title>Genome sequence of Lentisphaera araneosa HTCC2155T, the type species of the order Lentisphaerales in the phylum Lentisphaerae.</title>
        <authorList>
            <person name="Thrash J.C."/>
            <person name="Cho J.C."/>
            <person name="Vergin K.L."/>
            <person name="Morris R.M."/>
            <person name="Giovannoni S.J."/>
        </authorList>
    </citation>
    <scope>NUCLEOTIDE SEQUENCE [LARGE SCALE GENOMIC DNA]</scope>
    <source>
        <strain evidence="7 8">HTCC2155</strain>
    </source>
</reference>
<keyword evidence="2" id="KW-0805">Transcription regulation</keyword>
<dbReference type="InterPro" id="IPR014284">
    <property type="entry name" value="RNA_pol_sigma-70_dom"/>
</dbReference>
<keyword evidence="5" id="KW-0804">Transcription</keyword>
<dbReference type="Pfam" id="PF04542">
    <property type="entry name" value="Sigma70_r2"/>
    <property type="match status" value="1"/>
</dbReference>
<dbReference type="InterPro" id="IPR013324">
    <property type="entry name" value="RNA_pol_sigma_r3/r4-like"/>
</dbReference>
<evidence type="ECO:0000259" key="6">
    <source>
        <dbReference type="PROSITE" id="PS00715"/>
    </source>
</evidence>
<keyword evidence="3" id="KW-0731">Sigma factor</keyword>
<dbReference type="OrthoDB" id="9809557at2"/>
<comment type="similarity">
    <text evidence="1">Belongs to the sigma-70 factor family.</text>
</comment>
<dbReference type="CDD" id="cd06171">
    <property type="entry name" value="Sigma70_r4"/>
    <property type="match status" value="1"/>
</dbReference>
<dbReference type="Gene3D" id="1.10.601.10">
    <property type="entry name" value="RNA Polymerase Primary Sigma Factor"/>
    <property type="match status" value="1"/>
</dbReference>
<proteinExistence type="inferred from homology"/>
<dbReference type="InterPro" id="IPR013325">
    <property type="entry name" value="RNA_pol_sigma_r2"/>
</dbReference>
<dbReference type="EMBL" id="ABCK01000009">
    <property type="protein sequence ID" value="EDM27497.1"/>
    <property type="molecule type" value="Genomic_DNA"/>
</dbReference>
<dbReference type="STRING" id="313628.LNTAR_05276"/>
<evidence type="ECO:0000313" key="7">
    <source>
        <dbReference type="EMBL" id="EDM27497.1"/>
    </source>
</evidence>
<name>A6DLP2_9BACT</name>
<evidence type="ECO:0000256" key="1">
    <source>
        <dbReference type="ARBA" id="ARBA00007788"/>
    </source>
</evidence>
<dbReference type="InterPro" id="IPR007627">
    <property type="entry name" value="RNA_pol_sigma70_r2"/>
</dbReference>
<dbReference type="SUPFAM" id="SSF88946">
    <property type="entry name" value="Sigma2 domain of RNA polymerase sigma factors"/>
    <property type="match status" value="1"/>
</dbReference>
<dbReference type="InterPro" id="IPR007624">
    <property type="entry name" value="RNA_pol_sigma70_r3"/>
</dbReference>
<comment type="caution">
    <text evidence="7">The sequence shown here is derived from an EMBL/GenBank/DDBJ whole genome shotgun (WGS) entry which is preliminary data.</text>
</comment>
<dbReference type="PIRSF" id="PIRSF000770">
    <property type="entry name" value="RNA_pol_sigma-SigE/K"/>
    <property type="match status" value="1"/>
</dbReference>
<dbReference type="SUPFAM" id="SSF88659">
    <property type="entry name" value="Sigma3 and sigma4 domains of RNA polymerase sigma factors"/>
    <property type="match status" value="2"/>
</dbReference>
<evidence type="ECO:0000256" key="4">
    <source>
        <dbReference type="ARBA" id="ARBA00023125"/>
    </source>
</evidence>
<gene>
    <name evidence="7" type="ORF">LNTAR_05276</name>
</gene>
<sequence length="274" mass="30847">MYFIDESVRSYMKNIAELPLISRDDEVELAELINNGSESAREQLIVGNLRLVVKIAHDFKSLGVPLADLISEGNIGLMKAVEKFKPGMGAKFSSYGAWWIKQAIRRCVAEQSRVIRIPVQSAVKMYKIQRVAMHLAEELGRVPSEKEIAEAADMSQRSVHNLKVAATSPTISLSTSLKDGEDGVLEDMLPDLMAKMPGGEMDDRDVKSLLQDCVDQHLTEREKLIINMRYGLNGGEQHTLDEISELIGRTRERVRQIQHKALKKLSRHLDEIKK</sequence>
<organism evidence="7 8">
    <name type="scientific">Lentisphaera araneosa HTCC2155</name>
    <dbReference type="NCBI Taxonomy" id="313628"/>
    <lineage>
        <taxon>Bacteria</taxon>
        <taxon>Pseudomonadati</taxon>
        <taxon>Lentisphaerota</taxon>
        <taxon>Lentisphaeria</taxon>
        <taxon>Lentisphaerales</taxon>
        <taxon>Lentisphaeraceae</taxon>
        <taxon>Lentisphaera</taxon>
    </lineage>
</organism>
<dbReference type="RefSeq" id="WP_007278801.1">
    <property type="nucleotide sequence ID" value="NZ_ABCK01000009.1"/>
</dbReference>
<dbReference type="PANTHER" id="PTHR30603">
    <property type="entry name" value="RNA POLYMERASE SIGMA FACTOR RPO"/>
    <property type="match status" value="1"/>
</dbReference>
<dbReference type="Pfam" id="PF00140">
    <property type="entry name" value="Sigma70_r1_2"/>
    <property type="match status" value="1"/>
</dbReference>
<dbReference type="PROSITE" id="PS00715">
    <property type="entry name" value="SIGMA70_1"/>
    <property type="match status" value="1"/>
</dbReference>
<dbReference type="GO" id="GO:0006352">
    <property type="term" value="P:DNA-templated transcription initiation"/>
    <property type="evidence" value="ECO:0007669"/>
    <property type="project" value="InterPro"/>
</dbReference>
<dbReference type="PANTHER" id="PTHR30603:SF60">
    <property type="entry name" value="RNA POLYMERASE SIGMA FACTOR RPOD"/>
    <property type="match status" value="1"/>
</dbReference>
<dbReference type="Proteomes" id="UP000004947">
    <property type="component" value="Unassembled WGS sequence"/>
</dbReference>
<dbReference type="InterPro" id="IPR050239">
    <property type="entry name" value="Sigma-70_RNA_pol_init_factors"/>
</dbReference>
<dbReference type="Pfam" id="PF04545">
    <property type="entry name" value="Sigma70_r4"/>
    <property type="match status" value="1"/>
</dbReference>
<keyword evidence="8" id="KW-1185">Reference proteome</keyword>
<dbReference type="InterPro" id="IPR009042">
    <property type="entry name" value="RNA_pol_sigma70_r1_2"/>
</dbReference>